<keyword evidence="2" id="KW-1185">Reference proteome</keyword>
<evidence type="ECO:0000313" key="2">
    <source>
        <dbReference type="Proteomes" id="UP000821837"/>
    </source>
</evidence>
<proteinExistence type="predicted"/>
<accession>A0A9D4PFW6</accession>
<comment type="caution">
    <text evidence="1">The sequence shown here is derived from an EMBL/GenBank/DDBJ whole genome shotgun (WGS) entry which is preliminary data.</text>
</comment>
<name>A0A9D4PFW6_RHISA</name>
<evidence type="ECO:0000313" key="1">
    <source>
        <dbReference type="EMBL" id="KAH7940200.1"/>
    </source>
</evidence>
<gene>
    <name evidence="1" type="ORF">HPB52_022115</name>
</gene>
<reference evidence="1" key="1">
    <citation type="journal article" date="2020" name="Cell">
        <title>Large-Scale Comparative Analyses of Tick Genomes Elucidate Their Genetic Diversity and Vector Capacities.</title>
        <authorList>
            <consortium name="Tick Genome and Microbiome Consortium (TIGMIC)"/>
            <person name="Jia N."/>
            <person name="Wang J."/>
            <person name="Shi W."/>
            <person name="Du L."/>
            <person name="Sun Y."/>
            <person name="Zhan W."/>
            <person name="Jiang J.F."/>
            <person name="Wang Q."/>
            <person name="Zhang B."/>
            <person name="Ji P."/>
            <person name="Bell-Sakyi L."/>
            <person name="Cui X.M."/>
            <person name="Yuan T.T."/>
            <person name="Jiang B.G."/>
            <person name="Yang W.F."/>
            <person name="Lam T.T."/>
            <person name="Chang Q.C."/>
            <person name="Ding S.J."/>
            <person name="Wang X.J."/>
            <person name="Zhu J.G."/>
            <person name="Ruan X.D."/>
            <person name="Zhao L."/>
            <person name="Wei J.T."/>
            <person name="Ye R.Z."/>
            <person name="Que T.C."/>
            <person name="Du C.H."/>
            <person name="Zhou Y.H."/>
            <person name="Cheng J.X."/>
            <person name="Dai P.F."/>
            <person name="Guo W.B."/>
            <person name="Han X.H."/>
            <person name="Huang E.J."/>
            <person name="Li L.F."/>
            <person name="Wei W."/>
            <person name="Gao Y.C."/>
            <person name="Liu J.Z."/>
            <person name="Shao H.Z."/>
            <person name="Wang X."/>
            <person name="Wang C.C."/>
            <person name="Yang T.C."/>
            <person name="Huo Q.B."/>
            <person name="Li W."/>
            <person name="Chen H.Y."/>
            <person name="Chen S.E."/>
            <person name="Zhou L.G."/>
            <person name="Ni X.B."/>
            <person name="Tian J.H."/>
            <person name="Sheng Y."/>
            <person name="Liu T."/>
            <person name="Pan Y.S."/>
            <person name="Xia L.Y."/>
            <person name="Li J."/>
            <person name="Zhao F."/>
            <person name="Cao W.C."/>
        </authorList>
    </citation>
    <scope>NUCLEOTIDE SEQUENCE</scope>
    <source>
        <strain evidence="1">Rsan-2018</strain>
    </source>
</reference>
<reference evidence="1" key="2">
    <citation type="submission" date="2021-09" db="EMBL/GenBank/DDBJ databases">
        <authorList>
            <person name="Jia N."/>
            <person name="Wang J."/>
            <person name="Shi W."/>
            <person name="Du L."/>
            <person name="Sun Y."/>
            <person name="Zhan W."/>
            <person name="Jiang J."/>
            <person name="Wang Q."/>
            <person name="Zhang B."/>
            <person name="Ji P."/>
            <person name="Sakyi L.B."/>
            <person name="Cui X."/>
            <person name="Yuan T."/>
            <person name="Jiang B."/>
            <person name="Yang W."/>
            <person name="Lam T.T.-Y."/>
            <person name="Chang Q."/>
            <person name="Ding S."/>
            <person name="Wang X."/>
            <person name="Zhu J."/>
            <person name="Ruan X."/>
            <person name="Zhao L."/>
            <person name="Wei J."/>
            <person name="Que T."/>
            <person name="Du C."/>
            <person name="Cheng J."/>
            <person name="Dai P."/>
            <person name="Han X."/>
            <person name="Huang E."/>
            <person name="Gao Y."/>
            <person name="Liu J."/>
            <person name="Shao H."/>
            <person name="Ye R."/>
            <person name="Li L."/>
            <person name="Wei W."/>
            <person name="Wang X."/>
            <person name="Wang C."/>
            <person name="Huo Q."/>
            <person name="Li W."/>
            <person name="Guo W."/>
            <person name="Chen H."/>
            <person name="Chen S."/>
            <person name="Zhou L."/>
            <person name="Zhou L."/>
            <person name="Ni X."/>
            <person name="Tian J."/>
            <person name="Zhou Y."/>
            <person name="Sheng Y."/>
            <person name="Liu T."/>
            <person name="Pan Y."/>
            <person name="Xia L."/>
            <person name="Li J."/>
            <person name="Zhao F."/>
            <person name="Cao W."/>
        </authorList>
    </citation>
    <scope>NUCLEOTIDE SEQUENCE</scope>
    <source>
        <strain evidence="1">Rsan-2018</strain>
        <tissue evidence="1">Larvae</tissue>
    </source>
</reference>
<dbReference type="Proteomes" id="UP000821837">
    <property type="component" value="Chromosome 8"/>
</dbReference>
<dbReference type="VEuPathDB" id="VectorBase:RSAN_046219"/>
<dbReference type="AlphaFoldDB" id="A0A9D4PFW6"/>
<organism evidence="1 2">
    <name type="scientific">Rhipicephalus sanguineus</name>
    <name type="common">Brown dog tick</name>
    <name type="synonym">Ixodes sanguineus</name>
    <dbReference type="NCBI Taxonomy" id="34632"/>
    <lineage>
        <taxon>Eukaryota</taxon>
        <taxon>Metazoa</taxon>
        <taxon>Ecdysozoa</taxon>
        <taxon>Arthropoda</taxon>
        <taxon>Chelicerata</taxon>
        <taxon>Arachnida</taxon>
        <taxon>Acari</taxon>
        <taxon>Parasitiformes</taxon>
        <taxon>Ixodida</taxon>
        <taxon>Ixodoidea</taxon>
        <taxon>Ixodidae</taxon>
        <taxon>Rhipicephalinae</taxon>
        <taxon>Rhipicephalus</taxon>
        <taxon>Rhipicephalus</taxon>
    </lineage>
</organism>
<sequence>MDRLLLSLSMRVNMRDPNFLRNVYNRDDWSDVMAMKGAREVLRGVRYPDDDTRRSLYASWLRIFASGVWHDSFDHLMLECVASTPSPTTPGTPLFADIFKLHDIVLDRTPPFGPVLNISEIPTLFECKPSDVEPLPESPGLVDFLADLIRTSRSRREALDEAGMIIGFYSLALAVVVAKPVRHVEDFFWRRMKRALTSAVPTSFDGDAHCPNGRFLTPLARKGHNGVVKPYIVLLVLGQYAYHVNNDACPSADRRFLEEGFLAQAKFGHLEVVELLYDVQEMTGLSAGSLNRILCKGLGGDAPVSKSGVRVTAYLNEAEEPTQRTRPWSRTSNYYYFADLDLAENVEYAMRLTAILAPDPNDQRWQREEFGNSSGPSMKDARLWAKGFNRALRRGKFTGLAIQS</sequence>
<protein>
    <submittedName>
        <fullName evidence="1">Uncharacterized protein</fullName>
    </submittedName>
</protein>
<dbReference type="EMBL" id="JABSTV010001254">
    <property type="protein sequence ID" value="KAH7940200.1"/>
    <property type="molecule type" value="Genomic_DNA"/>
</dbReference>